<evidence type="ECO:0000313" key="4">
    <source>
        <dbReference type="Proteomes" id="UP000177579"/>
    </source>
</evidence>
<sequence>MEKKIAVFDLDDVIASTIDGIMEIIQEGFGIKIEMAEFQNFRFEKIPKISKRSKELENIIRTHEFFIERKILPGALNGLQLLSQKYINIISTARKRRLKKTSLEWCRQTNIDPFIARLYCGRHKPWVIIKENAEFFTDDNINEHKKMFTLSCNLQQIIVDKPWNQNFQDKRIIRSCGWTKEHAWRPEKNYPTILEIML</sequence>
<proteinExistence type="inferred from homology"/>
<dbReference type="EMBL" id="MFGO01000031">
    <property type="protein sequence ID" value="OGF40349.1"/>
    <property type="molecule type" value="Genomic_DNA"/>
</dbReference>
<evidence type="ECO:0008006" key="5">
    <source>
        <dbReference type="Google" id="ProtNLM"/>
    </source>
</evidence>
<dbReference type="AlphaFoldDB" id="A0A1F5TNH5"/>
<evidence type="ECO:0000256" key="2">
    <source>
        <dbReference type="PIRSR" id="PIRSR610708-1"/>
    </source>
</evidence>
<dbReference type="PANTHER" id="PTHR35134">
    <property type="entry name" value="NUCLEOTIDASE YQFW-RELATED"/>
    <property type="match status" value="1"/>
</dbReference>
<dbReference type="Gene3D" id="3.40.50.1000">
    <property type="entry name" value="HAD superfamily/HAD-like"/>
    <property type="match status" value="1"/>
</dbReference>
<dbReference type="GO" id="GO:0008253">
    <property type="term" value="F:5'-nucleotidase activity"/>
    <property type="evidence" value="ECO:0007669"/>
    <property type="project" value="InterPro"/>
</dbReference>
<dbReference type="SUPFAM" id="SSF56784">
    <property type="entry name" value="HAD-like"/>
    <property type="match status" value="1"/>
</dbReference>
<name>A0A1F5TNH5_9BACT</name>
<gene>
    <name evidence="3" type="ORF">A2531_00690</name>
</gene>
<organism evidence="3 4">
    <name type="scientific">Candidatus Falkowbacteria bacterium RIFOXYD2_FULL_34_120</name>
    <dbReference type="NCBI Taxonomy" id="1798007"/>
    <lineage>
        <taxon>Bacteria</taxon>
        <taxon>Candidatus Falkowiibacteriota</taxon>
    </lineage>
</organism>
<dbReference type="PANTHER" id="PTHR35134:SF2">
    <property type="entry name" value="NUCLEOTIDASE YQFW-RELATED"/>
    <property type="match status" value="1"/>
</dbReference>
<evidence type="ECO:0000256" key="1">
    <source>
        <dbReference type="ARBA" id="ARBA00009589"/>
    </source>
</evidence>
<feature type="active site" description="Nucleophile" evidence="2">
    <location>
        <position position="9"/>
    </location>
</feature>
<dbReference type="InterPro" id="IPR036412">
    <property type="entry name" value="HAD-like_sf"/>
</dbReference>
<dbReference type="GO" id="GO:0009264">
    <property type="term" value="P:deoxyribonucleotide catabolic process"/>
    <property type="evidence" value="ECO:0007669"/>
    <property type="project" value="InterPro"/>
</dbReference>
<dbReference type="InterPro" id="IPR023214">
    <property type="entry name" value="HAD_sf"/>
</dbReference>
<dbReference type="InterPro" id="IPR010708">
    <property type="entry name" value="5'(3')-deoxyribonucleotidase"/>
</dbReference>
<comment type="similarity">
    <text evidence="1">Belongs to the 5'(3')-deoxyribonucleotidase family.</text>
</comment>
<reference evidence="3 4" key="1">
    <citation type="journal article" date="2016" name="Nat. Commun.">
        <title>Thousands of microbial genomes shed light on interconnected biogeochemical processes in an aquifer system.</title>
        <authorList>
            <person name="Anantharaman K."/>
            <person name="Brown C.T."/>
            <person name="Hug L.A."/>
            <person name="Sharon I."/>
            <person name="Castelle C.J."/>
            <person name="Probst A.J."/>
            <person name="Thomas B.C."/>
            <person name="Singh A."/>
            <person name="Wilkins M.J."/>
            <person name="Karaoz U."/>
            <person name="Brodie E.L."/>
            <person name="Williams K.H."/>
            <person name="Hubbard S.S."/>
            <person name="Banfield J.F."/>
        </authorList>
    </citation>
    <scope>NUCLEOTIDE SEQUENCE [LARGE SCALE GENOMIC DNA]</scope>
</reference>
<accession>A0A1F5TNH5</accession>
<dbReference type="Gene3D" id="1.10.40.40">
    <property type="entry name" value="Deoxyribonucleotidase, domain 2"/>
    <property type="match status" value="1"/>
</dbReference>
<evidence type="ECO:0000313" key="3">
    <source>
        <dbReference type="EMBL" id="OGF40349.1"/>
    </source>
</evidence>
<dbReference type="Proteomes" id="UP000177579">
    <property type="component" value="Unassembled WGS sequence"/>
</dbReference>
<dbReference type="InterPro" id="IPR052419">
    <property type="entry name" value="5_3-deoxyribonucleotidase-like"/>
</dbReference>
<feature type="active site" description="Proton donor" evidence="2">
    <location>
        <position position="11"/>
    </location>
</feature>
<dbReference type="Pfam" id="PF06941">
    <property type="entry name" value="NT5C"/>
    <property type="match status" value="1"/>
</dbReference>
<protein>
    <recommendedName>
        <fullName evidence="5">Nucleotidase</fullName>
    </recommendedName>
</protein>
<comment type="caution">
    <text evidence="3">The sequence shown here is derived from an EMBL/GenBank/DDBJ whole genome shotgun (WGS) entry which is preliminary data.</text>
</comment>